<dbReference type="CDD" id="cd03230">
    <property type="entry name" value="ABC_DR_subfamily_A"/>
    <property type="match status" value="1"/>
</dbReference>
<keyword evidence="3" id="KW-0547">Nucleotide-binding</keyword>
<dbReference type="SMART" id="SM00382">
    <property type="entry name" value="AAA"/>
    <property type="match status" value="1"/>
</dbReference>
<dbReference type="SUPFAM" id="SSF52540">
    <property type="entry name" value="P-loop containing nucleoside triphosphate hydrolases"/>
    <property type="match status" value="1"/>
</dbReference>
<dbReference type="GO" id="GO:0016887">
    <property type="term" value="F:ATP hydrolysis activity"/>
    <property type="evidence" value="ECO:0007669"/>
    <property type="project" value="InterPro"/>
</dbReference>
<name>A0A211ZH91_9PROT</name>
<dbReference type="AlphaFoldDB" id="A0A211ZH91"/>
<dbReference type="RefSeq" id="WP_088153700.1">
    <property type="nucleotide sequence ID" value="NZ_NHON01000054.1"/>
</dbReference>
<reference evidence="7" key="1">
    <citation type="submission" date="2017-05" db="EMBL/GenBank/DDBJ databases">
        <authorList>
            <person name="Macchi M."/>
            <person name="Festa S."/>
            <person name="Coppotelli B.M."/>
            <person name="Morelli I.S."/>
        </authorList>
    </citation>
    <scope>NUCLEOTIDE SEQUENCE [LARGE SCALE GENOMIC DNA]</scope>
    <source>
        <strain evidence="7">I</strain>
    </source>
</reference>
<dbReference type="PANTHER" id="PTHR43335">
    <property type="entry name" value="ABC TRANSPORTER, ATP-BINDING PROTEIN"/>
    <property type="match status" value="1"/>
</dbReference>
<dbReference type="InterPro" id="IPR003439">
    <property type="entry name" value="ABC_transporter-like_ATP-bd"/>
</dbReference>
<dbReference type="PROSITE" id="PS50893">
    <property type="entry name" value="ABC_TRANSPORTER_2"/>
    <property type="match status" value="1"/>
</dbReference>
<keyword evidence="2" id="KW-0813">Transport</keyword>
<proteinExistence type="inferred from homology"/>
<dbReference type="GO" id="GO:0005524">
    <property type="term" value="F:ATP binding"/>
    <property type="evidence" value="ECO:0007669"/>
    <property type="project" value="UniProtKB-KW"/>
</dbReference>
<comment type="caution">
    <text evidence="6">The sequence shown here is derived from an EMBL/GenBank/DDBJ whole genome shotgun (WGS) entry which is preliminary data.</text>
</comment>
<evidence type="ECO:0000256" key="2">
    <source>
        <dbReference type="ARBA" id="ARBA00022448"/>
    </source>
</evidence>
<evidence type="ECO:0000313" key="7">
    <source>
        <dbReference type="Proteomes" id="UP000196655"/>
    </source>
</evidence>
<evidence type="ECO:0000256" key="4">
    <source>
        <dbReference type="ARBA" id="ARBA00022840"/>
    </source>
</evidence>
<evidence type="ECO:0000256" key="3">
    <source>
        <dbReference type="ARBA" id="ARBA00022741"/>
    </source>
</evidence>
<comment type="similarity">
    <text evidence="1">Belongs to the ABC transporter superfamily.</text>
</comment>
<dbReference type="Pfam" id="PF00005">
    <property type="entry name" value="ABC_tran"/>
    <property type="match status" value="1"/>
</dbReference>
<dbReference type="InterPro" id="IPR003593">
    <property type="entry name" value="AAA+_ATPase"/>
</dbReference>
<organism evidence="6 7">
    <name type="scientific">Inquilinus limosus</name>
    <dbReference type="NCBI Taxonomy" id="171674"/>
    <lineage>
        <taxon>Bacteria</taxon>
        <taxon>Pseudomonadati</taxon>
        <taxon>Pseudomonadota</taxon>
        <taxon>Alphaproteobacteria</taxon>
        <taxon>Rhodospirillales</taxon>
        <taxon>Rhodospirillaceae</taxon>
        <taxon>Inquilinus</taxon>
    </lineage>
</organism>
<dbReference type="OrthoDB" id="9778547at2"/>
<dbReference type="EMBL" id="NHON01000054">
    <property type="protein sequence ID" value="OWJ64603.1"/>
    <property type="molecule type" value="Genomic_DNA"/>
</dbReference>
<keyword evidence="4 6" id="KW-0067">ATP-binding</keyword>
<dbReference type="InterPro" id="IPR027417">
    <property type="entry name" value="P-loop_NTPase"/>
</dbReference>
<dbReference type="Proteomes" id="UP000196655">
    <property type="component" value="Unassembled WGS sequence"/>
</dbReference>
<accession>A0A211ZH91</accession>
<dbReference type="Gene3D" id="3.40.50.300">
    <property type="entry name" value="P-loop containing nucleotide triphosphate hydrolases"/>
    <property type="match status" value="1"/>
</dbReference>
<evidence type="ECO:0000259" key="5">
    <source>
        <dbReference type="PROSITE" id="PS50893"/>
    </source>
</evidence>
<evidence type="ECO:0000256" key="1">
    <source>
        <dbReference type="ARBA" id="ARBA00005417"/>
    </source>
</evidence>
<sequence>MIRAEHLHRRFGSVIAVAGVSLEVGRGEVVGLLGPNGAGKSTLLRMLAGYLEPDDGMAALDGIDVQRRPIEARRRLGYLPEGAPLYPEMTPAGLLGFVAGVHGLVGGARRAAVAAAAERVELGPMLRRPIETLSKGYRRRTALAAALLPDPPILILDEPTDGLDPNQKQQMHDAIREMGRDKAILVSTHVLEEVEAMCGRAVILAAGTIRADDTPAALAARSPDGRLAGLFRALTLPDASASPDAPRPAEAA</sequence>
<gene>
    <name evidence="6" type="ORF">BWR60_24050</name>
</gene>
<dbReference type="STRING" id="1122125.GCA_000423185_06724"/>
<feature type="domain" description="ABC transporter" evidence="5">
    <location>
        <begin position="2"/>
        <end position="231"/>
    </location>
</feature>
<protein>
    <submittedName>
        <fullName evidence="6">Multidrug ABC transporter ATP-binding protein</fullName>
    </submittedName>
</protein>
<keyword evidence="7" id="KW-1185">Reference proteome</keyword>
<evidence type="ECO:0000313" key="6">
    <source>
        <dbReference type="EMBL" id="OWJ64603.1"/>
    </source>
</evidence>